<organism evidence="1 2">
    <name type="scientific">Folsomia candida</name>
    <name type="common">Springtail</name>
    <dbReference type="NCBI Taxonomy" id="158441"/>
    <lineage>
        <taxon>Eukaryota</taxon>
        <taxon>Metazoa</taxon>
        <taxon>Ecdysozoa</taxon>
        <taxon>Arthropoda</taxon>
        <taxon>Hexapoda</taxon>
        <taxon>Collembola</taxon>
        <taxon>Entomobryomorpha</taxon>
        <taxon>Isotomoidea</taxon>
        <taxon>Isotomidae</taxon>
        <taxon>Proisotominae</taxon>
        <taxon>Folsomia</taxon>
    </lineage>
</organism>
<accession>A0A226EBD1</accession>
<gene>
    <name evidence="1" type="ORF">Fcan01_11058</name>
</gene>
<dbReference type="AlphaFoldDB" id="A0A226EBD1"/>
<sequence length="728" mass="83936">MQFISSSKHCFRESHFLLHFAQMAMGAAKDAELRISGGGLCRSQRIAILPYIEGQKYTFGDTFTSREEQGEFIFWFGGKQGGNNPGLEEGVKFDKKSTKNGTVCEIVCKDKKFWLIPLGDWMEGDVRNYVDVLFLNDVAVNTKEKQKLKFGDELSVIRTIEEVGPSTLAANQTRIHNSRIVLEFKERELLSELDVLIEKHYRKRTKRKTDNKVDLFYPGKNSLILSKILSFLDTNQLKNVRFISNIWNQEAVKILRKRTIAMFRIFPRFQTNYSGQTHACSGFYSTPFLQYNHEMKHNPIMNWDILLPHFATSDTDKYKELNCTEGKPGAKLIVDLNWFLTSRLHSVKNLTLGGPIKSTFDMTIRFQILDKLKETLQDLNFAGEWEDPTIQEDDDFTTQASISLPHLKVLTLSTNSRKTLTATSFHFFRSLIASLPRVQSLHLISHHFPTLSIYFLEELDSKFRNLDEVTLNHVSRTELELLCKFDKPLRKLALKNPYEPDFNSETIQLWERLIWKHSNTLVSLDFTMPICAAPHNGRVLHLPTFPLLKTLAVDYNIDFDYLAVTDDSRTKLPVQFHSENPGTSWLIYARHFPSLQSLKLTPLDILEQYETCSKTFFPHGATIPDQICKTLINLDIPREMASRRLAVMFPNVYNDWINKARQPAEVTNVVNDKVDFLKYFHPLTDGQPTWELLPSLLPTRYDLNVMSLLQMCDNNSSIATTRESNSDS</sequence>
<dbReference type="SUPFAM" id="SSF52047">
    <property type="entry name" value="RNI-like"/>
    <property type="match status" value="1"/>
</dbReference>
<dbReference type="Proteomes" id="UP000198287">
    <property type="component" value="Unassembled WGS sequence"/>
</dbReference>
<dbReference type="EMBL" id="LNIX01000005">
    <property type="protein sequence ID" value="OXA54942.1"/>
    <property type="molecule type" value="Genomic_DNA"/>
</dbReference>
<keyword evidence="2" id="KW-1185">Reference proteome</keyword>
<proteinExistence type="predicted"/>
<comment type="caution">
    <text evidence="1">The sequence shown here is derived from an EMBL/GenBank/DDBJ whole genome shotgun (WGS) entry which is preliminary data.</text>
</comment>
<dbReference type="Gene3D" id="3.80.10.10">
    <property type="entry name" value="Ribonuclease Inhibitor"/>
    <property type="match status" value="1"/>
</dbReference>
<protein>
    <submittedName>
        <fullName evidence="1">Uncharacterized protein</fullName>
    </submittedName>
</protein>
<evidence type="ECO:0000313" key="1">
    <source>
        <dbReference type="EMBL" id="OXA54942.1"/>
    </source>
</evidence>
<name>A0A226EBD1_FOLCA</name>
<reference evidence="1 2" key="1">
    <citation type="submission" date="2015-12" db="EMBL/GenBank/DDBJ databases">
        <title>The genome of Folsomia candida.</title>
        <authorList>
            <person name="Faddeeva A."/>
            <person name="Derks M.F."/>
            <person name="Anvar Y."/>
            <person name="Smit S."/>
            <person name="Van Straalen N."/>
            <person name="Roelofs D."/>
        </authorList>
    </citation>
    <scope>NUCLEOTIDE SEQUENCE [LARGE SCALE GENOMIC DNA]</scope>
    <source>
        <strain evidence="1 2">VU population</strain>
        <tissue evidence="1">Whole body</tissue>
    </source>
</reference>
<dbReference type="InterPro" id="IPR032675">
    <property type="entry name" value="LRR_dom_sf"/>
</dbReference>
<evidence type="ECO:0000313" key="2">
    <source>
        <dbReference type="Proteomes" id="UP000198287"/>
    </source>
</evidence>